<sequence>MAAITSINAVQQGAFSAPVSTLTADDTITFTPARKQLLVLSNTTAGELTATLDGAAGTTVYAQGIGPVSVAAGLAIDVPAGECRAVVLGTVSAYCQGVVHLTGGAGIEAQLFDL</sequence>
<comment type="caution">
    <text evidence="1">The sequence shown here is derived from an EMBL/GenBank/DDBJ whole genome shotgun (WGS) entry which is preliminary data.</text>
</comment>
<accession>A0ABT2PQC0</accession>
<evidence type="ECO:0000313" key="2">
    <source>
        <dbReference type="Proteomes" id="UP001525968"/>
    </source>
</evidence>
<dbReference type="Proteomes" id="UP001525968">
    <property type="component" value="Unassembled WGS sequence"/>
</dbReference>
<gene>
    <name evidence="1" type="ORF">N0K08_17380</name>
</gene>
<protein>
    <submittedName>
        <fullName evidence="1">Uncharacterized protein</fullName>
    </submittedName>
</protein>
<evidence type="ECO:0000313" key="1">
    <source>
        <dbReference type="EMBL" id="MCT9812418.1"/>
    </source>
</evidence>
<keyword evidence="2" id="KW-1185">Reference proteome</keyword>
<dbReference type="EMBL" id="JAODYH010000008">
    <property type="protein sequence ID" value="MCT9812418.1"/>
    <property type="molecule type" value="Genomic_DNA"/>
</dbReference>
<name>A0ABT2PQC0_9BURK</name>
<proteinExistence type="predicted"/>
<reference evidence="1 2" key="1">
    <citation type="submission" date="2022-09" db="EMBL/GenBank/DDBJ databases">
        <title>Draft genome of isolate Be4.</title>
        <authorList>
            <person name="Sanchez-Castro I."/>
            <person name="Martinez-Rodriguez P."/>
            <person name="Descostes M."/>
            <person name="Merroun M."/>
        </authorList>
    </citation>
    <scope>NUCLEOTIDE SEQUENCE [LARGE SCALE GENOMIC DNA]</scope>
    <source>
        <strain evidence="1 2">Be4</strain>
    </source>
</reference>
<dbReference type="RefSeq" id="WP_261501665.1">
    <property type="nucleotide sequence ID" value="NZ_JAODYH010000008.1"/>
</dbReference>
<organism evidence="1 2">
    <name type="scientific">Acidovorax bellezanensis</name>
    <dbReference type="NCBI Taxonomy" id="2976702"/>
    <lineage>
        <taxon>Bacteria</taxon>
        <taxon>Pseudomonadati</taxon>
        <taxon>Pseudomonadota</taxon>
        <taxon>Betaproteobacteria</taxon>
        <taxon>Burkholderiales</taxon>
        <taxon>Comamonadaceae</taxon>
        <taxon>Acidovorax</taxon>
    </lineage>
</organism>